<feature type="repeat" description="TPR" evidence="3">
    <location>
        <begin position="220"/>
        <end position="253"/>
    </location>
</feature>
<dbReference type="InterPro" id="IPR011990">
    <property type="entry name" value="TPR-like_helical_dom_sf"/>
</dbReference>
<dbReference type="PANTHER" id="PTHR44858:SF1">
    <property type="entry name" value="UDP-N-ACETYLGLUCOSAMINE--PEPTIDE N-ACETYLGLUCOSAMINYLTRANSFERASE SPINDLY-RELATED"/>
    <property type="match status" value="1"/>
</dbReference>
<dbReference type="Proteomes" id="UP000266389">
    <property type="component" value="Unassembled WGS sequence"/>
</dbReference>
<dbReference type="Pfam" id="PF13432">
    <property type="entry name" value="TPR_16"/>
    <property type="match status" value="1"/>
</dbReference>
<evidence type="ECO:0000313" key="6">
    <source>
        <dbReference type="EMBL" id="RFM24294.1"/>
    </source>
</evidence>
<accession>A0A395M2Z9</accession>
<keyword evidence="1" id="KW-0677">Repeat</keyword>
<keyword evidence="5" id="KW-0732">Signal</keyword>
<evidence type="ECO:0000313" key="7">
    <source>
        <dbReference type="Proteomes" id="UP000266389"/>
    </source>
</evidence>
<evidence type="ECO:0000256" key="1">
    <source>
        <dbReference type="ARBA" id="ARBA00022737"/>
    </source>
</evidence>
<protein>
    <submittedName>
        <fullName evidence="6">Uncharacterized protein</fullName>
    </submittedName>
</protein>
<feature type="signal peptide" evidence="5">
    <location>
        <begin position="1"/>
        <end position="34"/>
    </location>
</feature>
<feature type="coiled-coil region" evidence="4">
    <location>
        <begin position="443"/>
        <end position="481"/>
    </location>
</feature>
<dbReference type="Gene3D" id="1.25.40.10">
    <property type="entry name" value="Tetratricopeptide repeat domain"/>
    <property type="match status" value="3"/>
</dbReference>
<evidence type="ECO:0000256" key="2">
    <source>
        <dbReference type="ARBA" id="ARBA00022803"/>
    </source>
</evidence>
<dbReference type="Pfam" id="PF13181">
    <property type="entry name" value="TPR_8"/>
    <property type="match status" value="1"/>
</dbReference>
<dbReference type="GO" id="GO:0046813">
    <property type="term" value="P:receptor-mediated virion attachment to host cell"/>
    <property type="evidence" value="ECO:0007669"/>
    <property type="project" value="TreeGrafter"/>
</dbReference>
<keyword evidence="2 3" id="KW-0802">TPR repeat</keyword>
<dbReference type="InterPro" id="IPR019734">
    <property type="entry name" value="TPR_rpt"/>
</dbReference>
<dbReference type="GO" id="GO:0009279">
    <property type="term" value="C:cell outer membrane"/>
    <property type="evidence" value="ECO:0007669"/>
    <property type="project" value="TreeGrafter"/>
</dbReference>
<feature type="repeat" description="TPR" evidence="3">
    <location>
        <begin position="85"/>
        <end position="118"/>
    </location>
</feature>
<sequence>MRKRCEGKGKRRCCWQKISVWLWLLSMITTYAHAQLPSTSVGGRTRQSSVADSLYIEGIRAMRQAEFARAANTFGRAIEQDSLYMRAYLMRGYAKQFLNDTLGAFEDYNRALALNPRNFEAYIFRGQLARAARNFARANADFTAAISLCPDSMQAYYYRAMARIELNAIEEAIEDLTVIINSKTPFDEALSQRAACYALLGKDDLAMKDYSELIRRCEDAEAYRLRAAFYRRRKEYALALADLERALELSPNYPELLFESGTLKLGLGMKEKGLADVVKAQSLGYKPAKELLSKYYAKDKTVDSLRTYYAPQIVVEALAPEQIAAAKEIKLVSQAGTTVARANIASMRSGRAQDLFNHPVFKAARVGGPNLFGCNENALLAAAATDNSQTLGILEGSGLRAMPIQCIVILLQRRAQILKDPFIIELVREMAFLVDRINTQMQMAETSQTVDDARREAENAIRDIEEKIQQLREYMQAKNYEEKP</sequence>
<dbReference type="PANTHER" id="PTHR44858">
    <property type="entry name" value="TETRATRICOPEPTIDE REPEAT PROTEIN 6"/>
    <property type="match status" value="1"/>
</dbReference>
<dbReference type="PROSITE" id="PS50005">
    <property type="entry name" value="TPR"/>
    <property type="match status" value="2"/>
</dbReference>
<feature type="chain" id="PRO_5017220797" evidence="5">
    <location>
        <begin position="35"/>
        <end position="484"/>
    </location>
</feature>
<name>A0A395M2Z9_9BACT</name>
<keyword evidence="4" id="KW-0175">Coiled coil</keyword>
<organism evidence="6 7">
    <name type="scientific">Candidatus Thermochlorobacter aerophilus</name>
    <dbReference type="NCBI Taxonomy" id="1868324"/>
    <lineage>
        <taxon>Bacteria</taxon>
        <taxon>Pseudomonadati</taxon>
        <taxon>Chlorobiota</taxon>
        <taxon>Chlorobiia</taxon>
        <taxon>Chlorobiales</taxon>
        <taxon>Candidatus Thermochlorobacteriaceae</taxon>
        <taxon>Candidatus Thermochlorobacter</taxon>
    </lineage>
</organism>
<dbReference type="EMBL" id="PHFL01000044">
    <property type="protein sequence ID" value="RFM24294.1"/>
    <property type="molecule type" value="Genomic_DNA"/>
</dbReference>
<evidence type="ECO:0000256" key="3">
    <source>
        <dbReference type="PROSITE-ProRule" id="PRU00339"/>
    </source>
</evidence>
<evidence type="ECO:0000256" key="5">
    <source>
        <dbReference type="SAM" id="SignalP"/>
    </source>
</evidence>
<comment type="caution">
    <text evidence="6">The sequence shown here is derived from an EMBL/GenBank/DDBJ whole genome shotgun (WGS) entry which is preliminary data.</text>
</comment>
<evidence type="ECO:0000256" key="4">
    <source>
        <dbReference type="SAM" id="Coils"/>
    </source>
</evidence>
<dbReference type="SUPFAM" id="SSF48452">
    <property type="entry name" value="TPR-like"/>
    <property type="match status" value="2"/>
</dbReference>
<reference evidence="6 7" key="1">
    <citation type="journal article" date="2011" name="ISME J.">
        <title>Community ecology of hot spring cyanobacterial mats: predominant populations and their functional potential.</title>
        <authorList>
            <person name="Klatt C.G."/>
            <person name="Wood J.M."/>
            <person name="Rusch D.B."/>
            <person name="Bateson M.M."/>
            <person name="Hamamura N."/>
            <person name="Heidelberg J.F."/>
            <person name="Grossman A.R."/>
            <person name="Bhaya D."/>
            <person name="Cohan F.M."/>
            <person name="Kuhl M."/>
            <person name="Bryant D.A."/>
            <person name="Ward D.M."/>
        </authorList>
    </citation>
    <scope>NUCLEOTIDE SEQUENCE [LARGE SCALE GENOMIC DNA]</scope>
    <source>
        <strain evidence="6">OS</strain>
    </source>
</reference>
<dbReference type="AlphaFoldDB" id="A0A395M2Z9"/>
<proteinExistence type="predicted"/>
<dbReference type="InterPro" id="IPR050498">
    <property type="entry name" value="Ycf3"/>
</dbReference>
<gene>
    <name evidence="6" type="ORF">D0433_06615</name>
</gene>
<dbReference type="SMART" id="SM00028">
    <property type="entry name" value="TPR"/>
    <property type="match status" value="5"/>
</dbReference>